<comment type="caution">
    <text evidence="2">The sequence shown here is derived from an EMBL/GenBank/DDBJ whole genome shotgun (WGS) entry which is preliminary data.</text>
</comment>
<evidence type="ECO:0000313" key="3">
    <source>
        <dbReference type="Proteomes" id="UP001139199"/>
    </source>
</evidence>
<proteinExistence type="predicted"/>
<dbReference type="InterPro" id="IPR013024">
    <property type="entry name" value="GGCT-like"/>
</dbReference>
<dbReference type="AlphaFoldDB" id="A0A9X1L261"/>
<dbReference type="Pfam" id="PF06094">
    <property type="entry name" value="GGACT"/>
    <property type="match status" value="1"/>
</dbReference>
<dbReference type="Proteomes" id="UP001139199">
    <property type="component" value="Unassembled WGS sequence"/>
</dbReference>
<dbReference type="EMBL" id="JAJAPW010000001">
    <property type="protein sequence ID" value="MCB4797324.1"/>
    <property type="molecule type" value="Genomic_DNA"/>
</dbReference>
<feature type="domain" description="Gamma-glutamylcyclotransferase AIG2-like" evidence="1">
    <location>
        <begin position="6"/>
        <end position="128"/>
    </location>
</feature>
<organism evidence="2 3">
    <name type="scientific">Neotamlana laminarinivorans</name>
    <dbReference type="NCBI Taxonomy" id="2883124"/>
    <lineage>
        <taxon>Bacteria</taxon>
        <taxon>Pseudomonadati</taxon>
        <taxon>Bacteroidota</taxon>
        <taxon>Flavobacteriia</taxon>
        <taxon>Flavobacteriales</taxon>
        <taxon>Flavobacteriaceae</taxon>
        <taxon>Neotamlana</taxon>
    </lineage>
</organism>
<evidence type="ECO:0000313" key="2">
    <source>
        <dbReference type="EMBL" id="MCB4797324.1"/>
    </source>
</evidence>
<reference evidence="2" key="1">
    <citation type="submission" date="2021-10" db="EMBL/GenBank/DDBJ databases">
        <title>Tamlana sargassums sp. nov., and Tamlana laminarinivorans sp. nov., two new bacteria isolated from the brown alga.</title>
        <authorList>
            <person name="Li J."/>
        </authorList>
    </citation>
    <scope>NUCLEOTIDE SEQUENCE</scope>
    <source>
        <strain evidence="2">PT2-4</strain>
    </source>
</reference>
<dbReference type="SUPFAM" id="SSF110857">
    <property type="entry name" value="Gamma-glutamyl cyclotransferase-like"/>
    <property type="match status" value="1"/>
</dbReference>
<dbReference type="CDD" id="cd06661">
    <property type="entry name" value="GGCT_like"/>
    <property type="match status" value="1"/>
</dbReference>
<evidence type="ECO:0000259" key="1">
    <source>
        <dbReference type="Pfam" id="PF06094"/>
    </source>
</evidence>
<keyword evidence="3" id="KW-1185">Reference proteome</keyword>
<sequence length="131" mass="15153">MKTSYLFVYGTLLDQLENNMSVFLRANSKIIGKGYFYGKVYKISWYPGAILSNLNTDKVYGTLVQLNTPENALPILDDYEGFVPNNPNNSLFLRKQIGVYLNDIVYKAWVYIYNKPVNEENRIFSGNFLKQ</sequence>
<dbReference type="InterPro" id="IPR036568">
    <property type="entry name" value="GGCT-like_sf"/>
</dbReference>
<dbReference type="RefSeq" id="WP_226539783.1">
    <property type="nucleotide sequence ID" value="NZ_JAJAPW010000001.1"/>
</dbReference>
<dbReference type="InterPro" id="IPR009288">
    <property type="entry name" value="AIG2-like_dom"/>
</dbReference>
<gene>
    <name evidence="2" type="ORF">LG649_00595</name>
</gene>
<name>A0A9X1L261_9FLAO</name>
<protein>
    <submittedName>
        <fullName evidence="2">Gamma-glutamylcyclotransferase</fullName>
    </submittedName>
</protein>
<dbReference type="Gene3D" id="3.10.490.10">
    <property type="entry name" value="Gamma-glutamyl cyclotransferase-like"/>
    <property type="match status" value="1"/>
</dbReference>
<accession>A0A9X1L261</accession>